<feature type="transmembrane region" description="Helical" evidence="5">
    <location>
        <begin position="45"/>
        <end position="64"/>
    </location>
</feature>
<protein>
    <recommendedName>
        <fullName evidence="6">ABC transmembrane type-2 domain-containing protein</fullName>
    </recommendedName>
</protein>
<keyword evidence="4 5" id="KW-0472">Membrane</keyword>
<name>A0A1Z1M9V6_9FLOR</name>
<dbReference type="PANTHER" id="PTHR43229:SF2">
    <property type="entry name" value="NODULATION PROTEIN J"/>
    <property type="match status" value="1"/>
</dbReference>
<dbReference type="RefSeq" id="YP_009393993.1">
    <property type="nucleotide sequence ID" value="NC_035270.1"/>
</dbReference>
<feature type="transmembrane region" description="Helical" evidence="5">
    <location>
        <begin position="270"/>
        <end position="288"/>
    </location>
</feature>
<evidence type="ECO:0000256" key="3">
    <source>
        <dbReference type="ARBA" id="ARBA00022989"/>
    </source>
</evidence>
<accession>A0A1Z1M9V6</accession>
<dbReference type="Pfam" id="PF01061">
    <property type="entry name" value="ABC2_membrane"/>
    <property type="match status" value="1"/>
</dbReference>
<evidence type="ECO:0000256" key="1">
    <source>
        <dbReference type="ARBA" id="ARBA00004141"/>
    </source>
</evidence>
<dbReference type="PANTHER" id="PTHR43229">
    <property type="entry name" value="NODULATION PROTEIN J"/>
    <property type="match status" value="1"/>
</dbReference>
<dbReference type="PIRSF" id="PIRSF006648">
    <property type="entry name" value="DrrB"/>
    <property type="match status" value="1"/>
</dbReference>
<reference evidence="7" key="1">
    <citation type="journal article" date="2017" name="J. Phycol.">
        <title>Analysis of chloroplast genomes and a supermatrix inform reclassification of the Rhodomelaceae (Rhodophyta).</title>
        <authorList>
            <person name="Diaz-Tapia P."/>
            <person name="Maggs C.A."/>
            <person name="West J.A."/>
            <person name="Verbruggen H."/>
        </authorList>
    </citation>
    <scope>NUCLEOTIDE SEQUENCE</scope>
    <source>
        <strain evidence="7">PD0863</strain>
    </source>
</reference>
<feature type="transmembrane region" description="Helical" evidence="5">
    <location>
        <begin position="125"/>
        <end position="151"/>
    </location>
</feature>
<evidence type="ECO:0000256" key="4">
    <source>
        <dbReference type="ARBA" id="ARBA00023136"/>
    </source>
</evidence>
<keyword evidence="7" id="KW-0150">Chloroplast</keyword>
<gene>
    <name evidence="7" type="primary">ycf38</name>
</gene>
<dbReference type="EMBL" id="MF101423">
    <property type="protein sequence ID" value="ARW62555.1"/>
    <property type="molecule type" value="Genomic_DNA"/>
</dbReference>
<dbReference type="InterPro" id="IPR051784">
    <property type="entry name" value="Nod_factor_ABC_transporter"/>
</dbReference>
<evidence type="ECO:0000259" key="6">
    <source>
        <dbReference type="PROSITE" id="PS51012"/>
    </source>
</evidence>
<keyword evidence="7" id="KW-0934">Plastid</keyword>
<dbReference type="AlphaFoldDB" id="A0A1Z1M9V6"/>
<geneLocation type="chloroplast" evidence="7"/>
<dbReference type="GO" id="GO:0043190">
    <property type="term" value="C:ATP-binding cassette (ABC) transporter complex"/>
    <property type="evidence" value="ECO:0007669"/>
    <property type="project" value="InterPro"/>
</dbReference>
<dbReference type="PROSITE" id="PS51012">
    <property type="entry name" value="ABC_TM2"/>
    <property type="match status" value="1"/>
</dbReference>
<sequence length="295" mass="33884">MTIKNNKFTPKEKIISQKQNKTIYRETKEIVKRLFTQTTRRPSTLLINVIQPILWLFMFGALFQNAPIYLFEEYKLEYKGFLNSGILVFTAFSNSINAGLTIIFDREFGFLNRILISPIKNKNSLIYACLLHTWVITTIQILCIGGINLIVKQDIANIILELKNTITTLLVISTIIITIANISIYSAFILPGHIEFIGLTTLFSNLPTLFTSTALAPLSFMPNWLQFICCINPLTYAIEIIRQTTLCELFTFEQNIIQTEWIAISKQQSLIILIFITLTSFTLVQNIIKYKYDKT</sequence>
<proteinExistence type="predicted"/>
<feature type="domain" description="ABC transmembrane type-2" evidence="6">
    <location>
        <begin position="43"/>
        <end position="291"/>
    </location>
</feature>
<comment type="subcellular location">
    <subcellularLocation>
        <location evidence="1">Membrane</location>
        <topology evidence="1">Multi-pass membrane protein</topology>
    </subcellularLocation>
</comment>
<dbReference type="InterPro" id="IPR000412">
    <property type="entry name" value="ABC_2_transport"/>
</dbReference>
<feature type="transmembrane region" description="Helical" evidence="5">
    <location>
        <begin position="196"/>
        <end position="216"/>
    </location>
</feature>
<dbReference type="GO" id="GO:0140359">
    <property type="term" value="F:ABC-type transporter activity"/>
    <property type="evidence" value="ECO:0007669"/>
    <property type="project" value="InterPro"/>
</dbReference>
<dbReference type="GeneID" id="33355773"/>
<evidence type="ECO:0000256" key="2">
    <source>
        <dbReference type="ARBA" id="ARBA00022692"/>
    </source>
</evidence>
<feature type="transmembrane region" description="Helical" evidence="5">
    <location>
        <begin position="166"/>
        <end position="189"/>
    </location>
</feature>
<evidence type="ECO:0000256" key="5">
    <source>
        <dbReference type="SAM" id="Phobius"/>
    </source>
</evidence>
<organism evidence="7">
    <name type="scientific">Polysiphonia sertularioides</name>
    <dbReference type="NCBI Taxonomy" id="945028"/>
    <lineage>
        <taxon>Eukaryota</taxon>
        <taxon>Rhodophyta</taxon>
        <taxon>Florideophyceae</taxon>
        <taxon>Rhodymeniophycidae</taxon>
        <taxon>Ceramiales</taxon>
        <taxon>Rhodomelaceae</taxon>
        <taxon>Polysiphonioideae</taxon>
        <taxon>Polysiphonia</taxon>
    </lineage>
</organism>
<keyword evidence="3 5" id="KW-1133">Transmembrane helix</keyword>
<dbReference type="InterPro" id="IPR013525">
    <property type="entry name" value="ABC2_TM"/>
</dbReference>
<evidence type="ECO:0000313" key="7">
    <source>
        <dbReference type="EMBL" id="ARW62555.1"/>
    </source>
</evidence>
<feature type="transmembrane region" description="Helical" evidence="5">
    <location>
        <begin position="84"/>
        <end position="104"/>
    </location>
</feature>
<dbReference type="InterPro" id="IPR047817">
    <property type="entry name" value="ABC2_TM_bact-type"/>
</dbReference>
<keyword evidence="2 5" id="KW-0812">Transmembrane</keyword>